<reference evidence="3" key="1">
    <citation type="submission" date="2018-11" db="EMBL/GenBank/DDBJ databases">
        <title>Genomics analysis of Putative Virulence Factors on Adhesion and Cytotoxicity for Cronobacter spp.</title>
        <authorList>
            <person name="Cui J."/>
        </authorList>
    </citation>
    <scope>NUCLEOTIDE SEQUENCE</scope>
    <source>
        <strain evidence="3">SD69</strain>
    </source>
</reference>
<feature type="domain" description="Bacteriophage CI repressor N-terminal" evidence="1">
    <location>
        <begin position="19"/>
        <end position="83"/>
    </location>
</feature>
<sequence length="198" mass="22036">MQGKTFVNLHIDFSQGGAAVLDRVIQAYGFTTKIALAEHLDIASSSLANRYKRDFFPADIVVRCMAETGATLEWLATGEGKKFENEEIDILKMPRRKIVDGLLYESGVYMLDKVSFLPGMPLPKSPLCVLEGNIQFIVDTTFSEVYDDLWLVEIEGKTSIRTLTRIPIKKVRVSGVGMAFDCGIDEINVIGRVVLTIK</sequence>
<dbReference type="InterPro" id="IPR010744">
    <property type="entry name" value="Phage_CI_N"/>
</dbReference>
<dbReference type="GO" id="GO:0045892">
    <property type="term" value="P:negative regulation of DNA-templated transcription"/>
    <property type="evidence" value="ECO:0007669"/>
    <property type="project" value="InterPro"/>
</dbReference>
<dbReference type="Proteomes" id="UP000778262">
    <property type="component" value="Unassembled WGS sequence"/>
</dbReference>
<dbReference type="Pfam" id="PF07022">
    <property type="entry name" value="Phage_CI_repr"/>
    <property type="match status" value="1"/>
</dbReference>
<evidence type="ECO:0000259" key="2">
    <source>
        <dbReference type="Pfam" id="PF16452"/>
    </source>
</evidence>
<dbReference type="Gene3D" id="2.10.109.10">
    <property type="entry name" value="Umud Fragment, subunit A"/>
    <property type="match status" value="1"/>
</dbReference>
<dbReference type="InterPro" id="IPR010982">
    <property type="entry name" value="Lambda_DNA-bd_dom_sf"/>
</dbReference>
<organism evidence="3 4">
    <name type="scientific">Cronobacter dublinensis</name>
    <dbReference type="NCBI Taxonomy" id="413497"/>
    <lineage>
        <taxon>Bacteria</taxon>
        <taxon>Pseudomonadati</taxon>
        <taxon>Pseudomonadota</taxon>
        <taxon>Gammaproteobacteria</taxon>
        <taxon>Enterobacterales</taxon>
        <taxon>Enterobacteriaceae</taxon>
        <taxon>Cronobacter</taxon>
    </lineage>
</organism>
<accession>A0A9Q4T2X5</accession>
<dbReference type="InterPro" id="IPR032499">
    <property type="entry name" value="Phage_CI_C"/>
</dbReference>
<dbReference type="GO" id="GO:0051259">
    <property type="term" value="P:protein complex oligomerization"/>
    <property type="evidence" value="ECO:0007669"/>
    <property type="project" value="InterPro"/>
</dbReference>
<dbReference type="AlphaFoldDB" id="A0A9Q4T2X5"/>
<gene>
    <name evidence="3" type="ORF">EHJ13_06380</name>
</gene>
<dbReference type="GO" id="GO:0003677">
    <property type="term" value="F:DNA binding"/>
    <property type="evidence" value="ECO:0007669"/>
    <property type="project" value="InterPro"/>
</dbReference>
<dbReference type="EMBL" id="RPBY01000002">
    <property type="protein sequence ID" value="NCH87075.1"/>
    <property type="molecule type" value="Genomic_DNA"/>
</dbReference>
<dbReference type="Gene3D" id="1.10.260.40">
    <property type="entry name" value="lambda repressor-like DNA-binding domains"/>
    <property type="match status" value="1"/>
</dbReference>
<feature type="domain" description="Bacteriophage CI repressor C-terminal" evidence="2">
    <location>
        <begin position="93"/>
        <end position="194"/>
    </location>
</feature>
<name>A0A9Q4T2X5_9ENTR</name>
<dbReference type="RefSeq" id="WP_161590592.1">
    <property type="nucleotide sequence ID" value="NZ_RPBY01000002.1"/>
</dbReference>
<protein>
    <submittedName>
        <fullName evidence="3">Phage repressor protein</fullName>
    </submittedName>
</protein>
<evidence type="ECO:0000313" key="3">
    <source>
        <dbReference type="EMBL" id="NCH87075.1"/>
    </source>
</evidence>
<proteinExistence type="predicted"/>
<comment type="caution">
    <text evidence="3">The sequence shown here is derived from an EMBL/GenBank/DDBJ whole genome shotgun (WGS) entry which is preliminary data.</text>
</comment>
<dbReference type="Pfam" id="PF16452">
    <property type="entry name" value="Phage_CI_C"/>
    <property type="match status" value="1"/>
</dbReference>
<evidence type="ECO:0000313" key="4">
    <source>
        <dbReference type="Proteomes" id="UP000778262"/>
    </source>
</evidence>
<evidence type="ECO:0000259" key="1">
    <source>
        <dbReference type="Pfam" id="PF07022"/>
    </source>
</evidence>